<dbReference type="PROSITE" id="PS00455">
    <property type="entry name" value="AMP_BINDING"/>
    <property type="match status" value="1"/>
</dbReference>
<name>A0A926GJN5_9RHOB</name>
<dbReference type="RefSeq" id="WP_187791674.1">
    <property type="nucleotide sequence ID" value="NZ_JACOQL010000001.1"/>
</dbReference>
<gene>
    <name evidence="2" type="ORF">H4P12_00675</name>
</gene>
<keyword evidence="3" id="KW-1185">Reference proteome</keyword>
<dbReference type="EMBL" id="JACOQL010000001">
    <property type="protein sequence ID" value="MBC9245255.1"/>
    <property type="molecule type" value="Genomic_DNA"/>
</dbReference>
<proteinExistence type="predicted"/>
<dbReference type="InterPro" id="IPR000873">
    <property type="entry name" value="AMP-dep_synth/lig_dom"/>
</dbReference>
<organism evidence="2 3">
    <name type="scientific">Paracoccus amoyensis</name>
    <dbReference type="NCBI Taxonomy" id="2760093"/>
    <lineage>
        <taxon>Bacteria</taxon>
        <taxon>Pseudomonadati</taxon>
        <taxon>Pseudomonadota</taxon>
        <taxon>Alphaproteobacteria</taxon>
        <taxon>Rhodobacterales</taxon>
        <taxon>Paracoccaceae</taxon>
        <taxon>Paracoccus</taxon>
    </lineage>
</organism>
<dbReference type="Pfam" id="PF00501">
    <property type="entry name" value="AMP-binding"/>
    <property type="match status" value="1"/>
</dbReference>
<evidence type="ECO:0000313" key="3">
    <source>
        <dbReference type="Proteomes" id="UP000608594"/>
    </source>
</evidence>
<dbReference type="PANTHER" id="PTHR43767:SF1">
    <property type="entry name" value="NONRIBOSOMAL PEPTIDE SYNTHASE PES1 (EUROFUNG)-RELATED"/>
    <property type="match status" value="1"/>
</dbReference>
<evidence type="ECO:0000313" key="2">
    <source>
        <dbReference type="EMBL" id="MBC9245255.1"/>
    </source>
</evidence>
<dbReference type="InterPro" id="IPR020845">
    <property type="entry name" value="AMP-binding_CS"/>
</dbReference>
<dbReference type="AlphaFoldDB" id="A0A926GJN5"/>
<dbReference type="Proteomes" id="UP000608594">
    <property type="component" value="Unassembled WGS sequence"/>
</dbReference>
<dbReference type="InterPro" id="IPR050237">
    <property type="entry name" value="ATP-dep_AMP-bd_enzyme"/>
</dbReference>
<reference evidence="2" key="1">
    <citation type="submission" date="2020-08" db="EMBL/GenBank/DDBJ databases">
        <title>Paracoccus amoyensis sp. nov., isolated from the surface seawater at coast of Xiamen, Fujian.</title>
        <authorList>
            <person name="Lyu L."/>
        </authorList>
    </citation>
    <scope>NUCLEOTIDE SEQUENCE</scope>
    <source>
        <strain evidence="2">11-3</strain>
    </source>
</reference>
<dbReference type="InterPro" id="IPR042099">
    <property type="entry name" value="ANL_N_sf"/>
</dbReference>
<sequence>MDSLLGVFAKTVDRHPDRVAIIDGKGRKVTFAALMSRINSLAAAWQRQGIGAGDRVLMAMPLGSDLYASLAALWSLGATVVLPEPAMGIAGVRHAVHTAGVTAFCASGGYRVLRMLLPRLWLTRQLRLTDTRGAFVPVVTSKTDIALISFTSGSSGKPKAIPRSHGFLLAQHKALAPLLDSASDERDLVAFPVFALLNLAAGRTSILPDWKMSNLAELTPEQLHNWIARQGATRALLPPSLCQKLGGIALPPRLHSIFTGGGPVFPDMIARLQTTNPRLNVTCVYGSTEAEPIAILDTATVTADDHQAMLAGAGLLAGPPVAGLQLRIMNDEIQGAGPHVNEGYLDPADNAQNKIRVDETIWHRTGDAGRLDSQGRLWLWGRTGTQVTIAEGQVYPFVIEVAAHQWPGVQQCALMYMATKPVLVIEGDRTAFAIWQENAQTLGIHHLHHMTRIPMDRRHASKIDRKALARVLAKHLAKTR</sequence>
<protein>
    <submittedName>
        <fullName evidence="2">AMP-binding protein</fullName>
    </submittedName>
</protein>
<dbReference type="SUPFAM" id="SSF56801">
    <property type="entry name" value="Acetyl-CoA synthetase-like"/>
    <property type="match status" value="1"/>
</dbReference>
<accession>A0A926GJN5</accession>
<feature type="domain" description="AMP-dependent synthetase/ligase" evidence="1">
    <location>
        <begin position="8"/>
        <end position="343"/>
    </location>
</feature>
<comment type="caution">
    <text evidence="2">The sequence shown here is derived from an EMBL/GenBank/DDBJ whole genome shotgun (WGS) entry which is preliminary data.</text>
</comment>
<dbReference type="PANTHER" id="PTHR43767">
    <property type="entry name" value="LONG-CHAIN-FATTY-ACID--COA LIGASE"/>
    <property type="match status" value="1"/>
</dbReference>
<dbReference type="Gene3D" id="3.40.50.12780">
    <property type="entry name" value="N-terminal domain of ligase-like"/>
    <property type="match status" value="1"/>
</dbReference>
<evidence type="ECO:0000259" key="1">
    <source>
        <dbReference type="Pfam" id="PF00501"/>
    </source>
</evidence>